<accession>A0A0G0VDM3</accession>
<dbReference type="EMBL" id="LCAW01000012">
    <property type="protein sequence ID" value="KKR98998.1"/>
    <property type="molecule type" value="Genomic_DNA"/>
</dbReference>
<keyword evidence="1" id="KW-1133">Transmembrane helix</keyword>
<comment type="caution">
    <text evidence="2">The sequence shown here is derived from an EMBL/GenBank/DDBJ whole genome shotgun (WGS) entry which is preliminary data.</text>
</comment>
<keyword evidence="1" id="KW-0472">Membrane</keyword>
<gene>
    <name evidence="2" type="ORF">UU50_C0012G0046</name>
</gene>
<evidence type="ECO:0000256" key="1">
    <source>
        <dbReference type="SAM" id="Phobius"/>
    </source>
</evidence>
<sequence>MNICKFITLNKILIISIIAIASGLLVYNRVATETHMSAVNIESGEIIKRGEIMTTLDQYASFKISNTTIYLAKNTELKLANGRAGNLDLQLIQGRIVVTGQSNISIREVDVKLESDARASIVHYSWLNEIEVAPLNGPVSVCYDEQSRALNTQAIRMSTLAPYATEFIDFNPSQSSEKEFYDWIGFTN</sequence>
<proteinExistence type="predicted"/>
<evidence type="ECO:0008006" key="4">
    <source>
        <dbReference type="Google" id="ProtNLM"/>
    </source>
</evidence>
<dbReference type="Proteomes" id="UP000033930">
    <property type="component" value="Unassembled WGS sequence"/>
</dbReference>
<organism evidence="2 3">
    <name type="scientific">Candidatus Uhrbacteria bacterium GW2011_GWC1_41_20</name>
    <dbReference type="NCBI Taxonomy" id="1618983"/>
    <lineage>
        <taxon>Bacteria</taxon>
        <taxon>Candidatus Uhriibacteriota</taxon>
    </lineage>
</organism>
<evidence type="ECO:0000313" key="3">
    <source>
        <dbReference type="Proteomes" id="UP000033930"/>
    </source>
</evidence>
<keyword evidence="1" id="KW-0812">Transmembrane</keyword>
<name>A0A0G0VDM3_9BACT</name>
<reference evidence="2 3" key="1">
    <citation type="journal article" date="2015" name="Nature">
        <title>rRNA introns, odd ribosomes, and small enigmatic genomes across a large radiation of phyla.</title>
        <authorList>
            <person name="Brown C.T."/>
            <person name="Hug L.A."/>
            <person name="Thomas B.C."/>
            <person name="Sharon I."/>
            <person name="Castelle C.J."/>
            <person name="Singh A."/>
            <person name="Wilkins M.J."/>
            <person name="Williams K.H."/>
            <person name="Banfield J.F."/>
        </authorList>
    </citation>
    <scope>NUCLEOTIDE SEQUENCE [LARGE SCALE GENOMIC DNA]</scope>
</reference>
<feature type="transmembrane region" description="Helical" evidence="1">
    <location>
        <begin position="12"/>
        <end position="30"/>
    </location>
</feature>
<evidence type="ECO:0000313" key="2">
    <source>
        <dbReference type="EMBL" id="KKR98998.1"/>
    </source>
</evidence>
<dbReference type="AlphaFoldDB" id="A0A0G0VDM3"/>
<protein>
    <recommendedName>
        <fullName evidence="4">FecR protein domain-containing protein</fullName>
    </recommendedName>
</protein>